<evidence type="ECO:0000313" key="5">
    <source>
        <dbReference type="EMBL" id="CAD9554050.1"/>
    </source>
</evidence>
<gene>
    <name evidence="5" type="ORF">CBRE1094_LOCUS46581</name>
</gene>
<dbReference type="Pfam" id="PF08583">
    <property type="entry name" value="Cmc1"/>
    <property type="match status" value="1"/>
</dbReference>
<comment type="subcellular location">
    <subcellularLocation>
        <location evidence="3">Mitochondrion</location>
    </subcellularLocation>
</comment>
<evidence type="ECO:0000256" key="1">
    <source>
        <dbReference type="ARBA" id="ARBA00007347"/>
    </source>
</evidence>
<keyword evidence="3" id="KW-0496">Mitochondrion</keyword>
<comment type="similarity">
    <text evidence="1 3">Belongs to the CMC family.</text>
</comment>
<dbReference type="AlphaFoldDB" id="A0A7S2JPR7"/>
<evidence type="ECO:0000256" key="2">
    <source>
        <dbReference type="ARBA" id="ARBA00023157"/>
    </source>
</evidence>
<feature type="compositionally biased region" description="Basic and acidic residues" evidence="4">
    <location>
        <begin position="1"/>
        <end position="11"/>
    </location>
</feature>
<sequence length="142" mass="16277">MESKGDARDQRLSGPMPLARRQREAVRKIMNAEALEKCSETRAAYVECAKGRTLSLPFMCRTVFKDFNSCLSQYTTEEELDRRVAETTFTPVRADASIRDGFKGDFFGTAKERGEQYRKEAARKEAAQREAVRAAQQREREQ</sequence>
<reference evidence="5" key="1">
    <citation type="submission" date="2021-01" db="EMBL/GenBank/DDBJ databases">
        <authorList>
            <person name="Corre E."/>
            <person name="Pelletier E."/>
            <person name="Niang G."/>
            <person name="Scheremetjew M."/>
            <person name="Finn R."/>
            <person name="Kale V."/>
            <person name="Holt S."/>
            <person name="Cochrane G."/>
            <person name="Meng A."/>
            <person name="Brown T."/>
            <person name="Cohen L."/>
        </authorList>
    </citation>
    <scope>NUCLEOTIDE SEQUENCE</scope>
    <source>
        <strain evidence="5">UTEX LB 985</strain>
    </source>
</reference>
<evidence type="ECO:0000256" key="4">
    <source>
        <dbReference type="SAM" id="MobiDB-lite"/>
    </source>
</evidence>
<organism evidence="5">
    <name type="scientific">Haptolina brevifila</name>
    <dbReference type="NCBI Taxonomy" id="156173"/>
    <lineage>
        <taxon>Eukaryota</taxon>
        <taxon>Haptista</taxon>
        <taxon>Haptophyta</taxon>
        <taxon>Prymnesiophyceae</taxon>
        <taxon>Prymnesiales</taxon>
        <taxon>Prymnesiaceae</taxon>
        <taxon>Haptolina</taxon>
    </lineage>
</organism>
<feature type="region of interest" description="Disordered" evidence="4">
    <location>
        <begin position="1"/>
        <end position="21"/>
    </location>
</feature>
<dbReference type="EMBL" id="HBGU01085338">
    <property type="protein sequence ID" value="CAD9554050.1"/>
    <property type="molecule type" value="Transcribed_RNA"/>
</dbReference>
<accession>A0A7S2JPR7</accession>
<dbReference type="GO" id="GO:0005739">
    <property type="term" value="C:mitochondrion"/>
    <property type="evidence" value="ECO:0007669"/>
    <property type="project" value="UniProtKB-SubCell"/>
</dbReference>
<dbReference type="InterPro" id="IPR013892">
    <property type="entry name" value="Cyt_c_biogenesis_Cmc1-like"/>
</dbReference>
<name>A0A7S2JPR7_9EUKA</name>
<keyword evidence="2" id="KW-1015">Disulfide bond</keyword>
<proteinExistence type="inferred from homology"/>
<protein>
    <recommendedName>
        <fullName evidence="3">COX assembly mitochondrial protein</fullName>
    </recommendedName>
</protein>
<feature type="region of interest" description="Disordered" evidence="4">
    <location>
        <begin position="117"/>
        <end position="142"/>
    </location>
</feature>
<evidence type="ECO:0000256" key="3">
    <source>
        <dbReference type="RuleBase" id="RU364104"/>
    </source>
</evidence>